<proteinExistence type="predicted"/>
<evidence type="ECO:0000256" key="1">
    <source>
        <dbReference type="SAM" id="MobiDB-lite"/>
    </source>
</evidence>
<protein>
    <submittedName>
        <fullName evidence="2">Uncharacterized protein</fullName>
    </submittedName>
</protein>
<sequence>MPPTALPCLDETETRVLWNEVTHIPTPIKLKLFCRRQRRLSSRVNHLTANKGGGWVGGGSSTAGAVLHAVDDNGNMVLQTGREMARTTGCAHGLEGVRTVSLDCMVLIGSLSSFVLPTSLASICLYTSIPQLVISAWAGGMSFETGQWAKMGSGQASMNGGDKLLVRGASKWTLGRNKGKKWKQDRREAEEADKEKSLEQKDTDAPMSPSLRAGKCGEQNN</sequence>
<feature type="region of interest" description="Disordered" evidence="1">
    <location>
        <begin position="175"/>
        <end position="221"/>
    </location>
</feature>
<reference evidence="2" key="1">
    <citation type="journal article" date="2021" name="Nat. Commun.">
        <title>Genetic determinants of endophytism in the Arabidopsis root mycobiome.</title>
        <authorList>
            <person name="Mesny F."/>
            <person name="Miyauchi S."/>
            <person name="Thiergart T."/>
            <person name="Pickel B."/>
            <person name="Atanasova L."/>
            <person name="Karlsson M."/>
            <person name="Huettel B."/>
            <person name="Barry K.W."/>
            <person name="Haridas S."/>
            <person name="Chen C."/>
            <person name="Bauer D."/>
            <person name="Andreopoulos W."/>
            <person name="Pangilinan J."/>
            <person name="LaButti K."/>
            <person name="Riley R."/>
            <person name="Lipzen A."/>
            <person name="Clum A."/>
            <person name="Drula E."/>
            <person name="Henrissat B."/>
            <person name="Kohler A."/>
            <person name="Grigoriev I.V."/>
            <person name="Martin F.M."/>
            <person name="Hacquard S."/>
        </authorList>
    </citation>
    <scope>NUCLEOTIDE SEQUENCE</scope>
    <source>
        <strain evidence="2">MPI-CAGE-AT-0021</strain>
    </source>
</reference>
<accession>A0A9P9IUW6</accession>
<evidence type="ECO:0000313" key="3">
    <source>
        <dbReference type="Proteomes" id="UP000717696"/>
    </source>
</evidence>
<organism evidence="2 3">
    <name type="scientific">Dactylonectria estremocensis</name>
    <dbReference type="NCBI Taxonomy" id="1079267"/>
    <lineage>
        <taxon>Eukaryota</taxon>
        <taxon>Fungi</taxon>
        <taxon>Dikarya</taxon>
        <taxon>Ascomycota</taxon>
        <taxon>Pezizomycotina</taxon>
        <taxon>Sordariomycetes</taxon>
        <taxon>Hypocreomycetidae</taxon>
        <taxon>Hypocreales</taxon>
        <taxon>Nectriaceae</taxon>
        <taxon>Dactylonectria</taxon>
    </lineage>
</organism>
<feature type="compositionally biased region" description="Basic and acidic residues" evidence="1">
    <location>
        <begin position="185"/>
        <end position="204"/>
    </location>
</feature>
<gene>
    <name evidence="2" type="ORF">B0J13DRAFT_529161</name>
</gene>
<evidence type="ECO:0000313" key="2">
    <source>
        <dbReference type="EMBL" id="KAH7133246.1"/>
    </source>
</evidence>
<comment type="caution">
    <text evidence="2">The sequence shown here is derived from an EMBL/GenBank/DDBJ whole genome shotgun (WGS) entry which is preliminary data.</text>
</comment>
<name>A0A9P9IUW6_9HYPO</name>
<dbReference type="Proteomes" id="UP000717696">
    <property type="component" value="Unassembled WGS sequence"/>
</dbReference>
<keyword evidence="3" id="KW-1185">Reference proteome</keyword>
<dbReference type="AlphaFoldDB" id="A0A9P9IUW6"/>
<dbReference type="EMBL" id="JAGMUU010000018">
    <property type="protein sequence ID" value="KAH7133246.1"/>
    <property type="molecule type" value="Genomic_DNA"/>
</dbReference>